<dbReference type="OrthoDB" id="2067073at2"/>
<comment type="caution">
    <text evidence="1">The sequence shown here is derived from an EMBL/GenBank/DDBJ whole genome shotgun (WGS) entry which is preliminary data.</text>
</comment>
<dbReference type="RefSeq" id="WP_135660996.1">
    <property type="nucleotide sequence ID" value="NZ_SRMQ01000015.1"/>
</dbReference>
<keyword evidence="2" id="KW-1185">Reference proteome</keyword>
<protein>
    <submittedName>
        <fullName evidence="1">Uncharacterized protein</fullName>
    </submittedName>
</protein>
<dbReference type="AlphaFoldDB" id="A0A4Z0Y7P6"/>
<reference evidence="1 2" key="1">
    <citation type="submission" date="2019-04" db="EMBL/GenBank/DDBJ databases">
        <authorList>
            <person name="Poehlein A."/>
            <person name="Bengelsdorf F.R."/>
            <person name="Duerre P."/>
            <person name="Daniel R."/>
        </authorList>
    </citation>
    <scope>NUCLEOTIDE SEQUENCE [LARGE SCALE GENOMIC DNA]</scope>
    <source>
        <strain evidence="1 2">BS-1</strain>
    </source>
</reference>
<accession>A0A4Z0Y7P6</accession>
<evidence type="ECO:0000313" key="2">
    <source>
        <dbReference type="Proteomes" id="UP000297714"/>
    </source>
</evidence>
<dbReference type="EMBL" id="SRMQ01000015">
    <property type="protein sequence ID" value="TGJ75545.1"/>
    <property type="molecule type" value="Genomic_DNA"/>
</dbReference>
<proteinExistence type="predicted"/>
<name>A0A4Z0Y7P6_9FIRM</name>
<gene>
    <name evidence="1" type="ORF">CAGA_23460</name>
</gene>
<evidence type="ECO:0000313" key="1">
    <source>
        <dbReference type="EMBL" id="TGJ75545.1"/>
    </source>
</evidence>
<dbReference type="Proteomes" id="UP000297714">
    <property type="component" value="Unassembled WGS sequence"/>
</dbReference>
<organism evidence="1 2">
    <name type="scientific">Caproiciproducens galactitolivorans</name>
    <dbReference type="NCBI Taxonomy" id="642589"/>
    <lineage>
        <taxon>Bacteria</taxon>
        <taxon>Bacillati</taxon>
        <taxon>Bacillota</taxon>
        <taxon>Clostridia</taxon>
        <taxon>Eubacteriales</taxon>
        <taxon>Acutalibacteraceae</taxon>
        <taxon>Caproiciproducens</taxon>
    </lineage>
</organism>
<sequence>MPYKWDNYHAIITIPATENKPLTNGDLIRSMSNEELTVTLTCPNEMGMDEIDCDHSDDKNCCQCLLDWLNQPYEPEQEATL</sequence>